<dbReference type="EMBL" id="ML977317">
    <property type="protein sequence ID" value="KAF2118611.1"/>
    <property type="molecule type" value="Genomic_DNA"/>
</dbReference>
<keyword evidence="5" id="KW-0521">NADP</keyword>
<name>A0A6A5ZK31_9PLEO</name>
<evidence type="ECO:0000256" key="1">
    <source>
        <dbReference type="ARBA" id="ARBA00001974"/>
    </source>
</evidence>
<evidence type="ECO:0000256" key="4">
    <source>
        <dbReference type="ARBA" id="ARBA00022827"/>
    </source>
</evidence>
<dbReference type="Gene3D" id="3.50.50.60">
    <property type="entry name" value="FAD/NAD(P)-binding domain"/>
    <property type="match status" value="3"/>
</dbReference>
<comment type="cofactor">
    <cofactor evidence="1">
        <name>FAD</name>
        <dbReference type="ChEBI" id="CHEBI:57692"/>
    </cofactor>
</comment>
<keyword evidence="4" id="KW-0274">FAD</keyword>
<gene>
    <name evidence="7" type="ORF">BDV96DRAFT_391880</name>
</gene>
<keyword evidence="3" id="KW-0285">Flavoprotein</keyword>
<evidence type="ECO:0000313" key="8">
    <source>
        <dbReference type="Proteomes" id="UP000799770"/>
    </source>
</evidence>
<dbReference type="SUPFAM" id="SSF51905">
    <property type="entry name" value="FAD/NAD(P)-binding domain"/>
    <property type="match status" value="1"/>
</dbReference>
<evidence type="ECO:0000313" key="7">
    <source>
        <dbReference type="EMBL" id="KAF2118611.1"/>
    </source>
</evidence>
<evidence type="ECO:0000256" key="2">
    <source>
        <dbReference type="ARBA" id="ARBA00010139"/>
    </source>
</evidence>
<keyword evidence="6" id="KW-0560">Oxidoreductase</keyword>
<dbReference type="Proteomes" id="UP000799770">
    <property type="component" value="Unassembled WGS sequence"/>
</dbReference>
<protein>
    <submittedName>
        <fullName evidence="7">Uncharacterized protein</fullName>
    </submittedName>
</protein>
<dbReference type="OrthoDB" id="66881at2759"/>
<reference evidence="7" key="1">
    <citation type="journal article" date="2020" name="Stud. Mycol.">
        <title>101 Dothideomycetes genomes: a test case for predicting lifestyles and emergence of pathogens.</title>
        <authorList>
            <person name="Haridas S."/>
            <person name="Albert R."/>
            <person name="Binder M."/>
            <person name="Bloem J."/>
            <person name="Labutti K."/>
            <person name="Salamov A."/>
            <person name="Andreopoulos B."/>
            <person name="Baker S."/>
            <person name="Barry K."/>
            <person name="Bills G."/>
            <person name="Bluhm B."/>
            <person name="Cannon C."/>
            <person name="Castanera R."/>
            <person name="Culley D."/>
            <person name="Daum C."/>
            <person name="Ezra D."/>
            <person name="Gonzalez J."/>
            <person name="Henrissat B."/>
            <person name="Kuo A."/>
            <person name="Liang C."/>
            <person name="Lipzen A."/>
            <person name="Lutzoni F."/>
            <person name="Magnuson J."/>
            <person name="Mondo S."/>
            <person name="Nolan M."/>
            <person name="Ohm R."/>
            <person name="Pangilinan J."/>
            <person name="Park H.-J."/>
            <person name="Ramirez L."/>
            <person name="Alfaro M."/>
            <person name="Sun H."/>
            <person name="Tritt A."/>
            <person name="Yoshinaga Y."/>
            <person name="Zwiers L.-H."/>
            <person name="Turgeon B."/>
            <person name="Goodwin S."/>
            <person name="Spatafora J."/>
            <person name="Crous P."/>
            <person name="Grigoriev I."/>
        </authorList>
    </citation>
    <scope>NUCLEOTIDE SEQUENCE</scope>
    <source>
        <strain evidence="7">CBS 627.86</strain>
    </source>
</reference>
<comment type="similarity">
    <text evidence="2">Belongs to the FAD-binding monooxygenase family.</text>
</comment>
<sequence>MAAPTTAVTVEGYDGEGVPGVNALQIQQRYGEERAKRLRDDGNDQFVDISLHPKYASFLEDPWVDPTRIKDARTQFLNDRAGMIVLGAGWGGLLYAIRQVQAGMKPEDIRIVDSAGGFGGTWYWNRYPGLTCDIESYCYLPLLEETGYIPKHRYSYGEEIREYAELCTRKWGLEDSGVFQTKAEKLVWDEEAKEWVVMLVQKRKKEQEEKRLSVRSPFVATVNGVLNWPKLPGIPGVLDFKGDVFHSARWDYTVTGGSPMEPSLTKLEGKRVAIVGSGVTAVQIVPQVARWAKHLYVIQRTPSGVDERGQRETDSEWFKKEVAVGAGWQRERLSNLHQHFTTGELPAVNLVGDGWTHAPGMAAAAGNADGPRSMEELPDYIKRLHALDMPRQDRVRRRVEQIVKDASVAKKLQAWYPTWCKRPAFHDEYLGTFNRDNVTLVDTDGKGLGSLTDDSIVAGDQSYPVDVIIFATGYRAPFLGTPAEKANMAILGRAGVSMSEQWSRNGPQTQHGLLDANFPNLFLSGPWQAALSPSNLFNLDALARLAAYVVAEAKRKSGGGAFAVTITGEAAESWGNQILMNSAPMSAVAGCTPSYFNVEGGLDRLPPEIMPTVVRSGLWGRGIEDFVRVVEEWKSEGSMQGIEVIT</sequence>
<dbReference type="InterPro" id="IPR050775">
    <property type="entry name" value="FAD-binding_Monooxygenases"/>
</dbReference>
<keyword evidence="8" id="KW-1185">Reference proteome</keyword>
<evidence type="ECO:0000256" key="5">
    <source>
        <dbReference type="ARBA" id="ARBA00022857"/>
    </source>
</evidence>
<dbReference type="PANTHER" id="PTHR43098">
    <property type="entry name" value="L-ORNITHINE N(5)-MONOOXYGENASE-RELATED"/>
    <property type="match status" value="1"/>
</dbReference>
<dbReference type="PANTHER" id="PTHR43098:SF2">
    <property type="entry name" value="FAD-BINDING MONOOXYGENASE AUSB-RELATED"/>
    <property type="match status" value="1"/>
</dbReference>
<dbReference type="PRINTS" id="PR00411">
    <property type="entry name" value="PNDRDTASEI"/>
</dbReference>
<organism evidence="7 8">
    <name type="scientific">Lophiotrema nucula</name>
    <dbReference type="NCBI Taxonomy" id="690887"/>
    <lineage>
        <taxon>Eukaryota</taxon>
        <taxon>Fungi</taxon>
        <taxon>Dikarya</taxon>
        <taxon>Ascomycota</taxon>
        <taxon>Pezizomycotina</taxon>
        <taxon>Dothideomycetes</taxon>
        <taxon>Pleosporomycetidae</taxon>
        <taxon>Pleosporales</taxon>
        <taxon>Lophiotremataceae</taxon>
        <taxon>Lophiotrema</taxon>
    </lineage>
</organism>
<dbReference type="InterPro" id="IPR036188">
    <property type="entry name" value="FAD/NAD-bd_sf"/>
</dbReference>
<evidence type="ECO:0000256" key="3">
    <source>
        <dbReference type="ARBA" id="ARBA00022630"/>
    </source>
</evidence>
<evidence type="ECO:0000256" key="6">
    <source>
        <dbReference type="ARBA" id="ARBA00023002"/>
    </source>
</evidence>
<accession>A0A6A5ZK31</accession>
<proteinExistence type="inferred from homology"/>
<dbReference type="AlphaFoldDB" id="A0A6A5ZK31"/>
<dbReference type="GO" id="GO:0016491">
    <property type="term" value="F:oxidoreductase activity"/>
    <property type="evidence" value="ECO:0007669"/>
    <property type="project" value="UniProtKB-KW"/>
</dbReference>